<feature type="region of interest" description="Disordered" evidence="1">
    <location>
        <begin position="127"/>
        <end position="406"/>
    </location>
</feature>
<dbReference type="EMBL" id="ML978774">
    <property type="protein sequence ID" value="KAF2083531.1"/>
    <property type="molecule type" value="Genomic_DNA"/>
</dbReference>
<evidence type="ECO:0000313" key="3">
    <source>
        <dbReference type="Proteomes" id="UP000799776"/>
    </source>
</evidence>
<feature type="compositionally biased region" description="Basic and acidic residues" evidence="1">
    <location>
        <begin position="127"/>
        <end position="142"/>
    </location>
</feature>
<feature type="region of interest" description="Disordered" evidence="1">
    <location>
        <begin position="501"/>
        <end position="556"/>
    </location>
</feature>
<feature type="compositionally biased region" description="Polar residues" evidence="1">
    <location>
        <begin position="370"/>
        <end position="383"/>
    </location>
</feature>
<feature type="compositionally biased region" description="Low complexity" evidence="1">
    <location>
        <begin position="395"/>
        <end position="406"/>
    </location>
</feature>
<dbReference type="Proteomes" id="UP000799776">
    <property type="component" value="Unassembled WGS sequence"/>
</dbReference>
<dbReference type="OrthoDB" id="5401332at2759"/>
<protein>
    <submittedName>
        <fullName evidence="2">Uncharacterized protein</fullName>
    </submittedName>
</protein>
<feature type="compositionally biased region" description="Low complexity" evidence="1">
    <location>
        <begin position="513"/>
        <end position="526"/>
    </location>
</feature>
<proteinExistence type="predicted"/>
<feature type="compositionally biased region" description="Pro residues" evidence="1">
    <location>
        <begin position="68"/>
        <end position="84"/>
    </location>
</feature>
<feature type="compositionally biased region" description="Low complexity" evidence="1">
    <location>
        <begin position="172"/>
        <end position="181"/>
    </location>
</feature>
<feature type="region of interest" description="Disordered" evidence="1">
    <location>
        <begin position="423"/>
        <end position="472"/>
    </location>
</feature>
<evidence type="ECO:0000256" key="1">
    <source>
        <dbReference type="SAM" id="MobiDB-lite"/>
    </source>
</evidence>
<gene>
    <name evidence="2" type="ORF">K490DRAFT_69722</name>
</gene>
<sequence length="556" mass="58104">MYTKVTGMPTSSWRRDLSSDASSVKTTFSSWDNCMDKAYCKSVILSLRRHQRVASPPPTYPNNTPYQSAPPPTYSQPAQYGPPVPTKNVPQVAVFDTPTKSAKINEDALPHMPSWDQATSRRVEEVVESAEPEKPGDVEMSRLDTNGQSTGRSTPRTPGMASPMLANRSGTPMRSPGGPMRSPMPNPSRSPGPDGFPFPNVQPQQPSPAFMGAGGVGSGPYHGSYRGAPSPGPQGAYRARGSPGPQQMGMRGSPGPQQMGTRGSPGPQQMGYGGMAPPRPQQNYRGTPSPGPQGGYRGVTASAPAPYRTPAASFYGNDGYGQDNYAQDPYNHQDAYVNDPYGTTQDHYAPGYASNGPPGSASHATGYAPSGSTRNEPNVSTAQKPYGSGLGQAQSHSPVQMPVPSVSPVPAFGSAYAKAASPAPAYGTAYSKPPSPVQESSVSPVQPYGSAYSKPASPAPEQSLPQVPGYGAAYTKTASPVQEHSVLPVQPYGSAYTTAAATPVHEHSASPVQPYGAAYARAASPAQPQPQAPVQQAQWVEHGSSGYAAPGGWRDA</sequence>
<organism evidence="2 3">
    <name type="scientific">Saccharata proteae CBS 121410</name>
    <dbReference type="NCBI Taxonomy" id="1314787"/>
    <lineage>
        <taxon>Eukaryota</taxon>
        <taxon>Fungi</taxon>
        <taxon>Dikarya</taxon>
        <taxon>Ascomycota</taxon>
        <taxon>Pezizomycotina</taxon>
        <taxon>Dothideomycetes</taxon>
        <taxon>Dothideomycetes incertae sedis</taxon>
        <taxon>Botryosphaeriales</taxon>
        <taxon>Saccharataceae</taxon>
        <taxon>Saccharata</taxon>
    </lineage>
</organism>
<feature type="region of interest" description="Disordered" evidence="1">
    <location>
        <begin position="53"/>
        <end position="84"/>
    </location>
</feature>
<feature type="compositionally biased region" description="Pro residues" evidence="1">
    <location>
        <begin position="182"/>
        <end position="196"/>
    </location>
</feature>
<feature type="compositionally biased region" description="Polar residues" evidence="1">
    <location>
        <begin position="143"/>
        <end position="156"/>
    </location>
</feature>
<dbReference type="AlphaFoldDB" id="A0A9P4HNI1"/>
<keyword evidence="3" id="KW-1185">Reference proteome</keyword>
<comment type="caution">
    <text evidence="2">The sequence shown here is derived from an EMBL/GenBank/DDBJ whole genome shotgun (WGS) entry which is preliminary data.</text>
</comment>
<accession>A0A9P4HNI1</accession>
<reference evidence="2" key="1">
    <citation type="journal article" date="2020" name="Stud. Mycol.">
        <title>101 Dothideomycetes genomes: a test case for predicting lifestyles and emergence of pathogens.</title>
        <authorList>
            <person name="Haridas S."/>
            <person name="Albert R."/>
            <person name="Binder M."/>
            <person name="Bloem J."/>
            <person name="Labutti K."/>
            <person name="Salamov A."/>
            <person name="Andreopoulos B."/>
            <person name="Baker S."/>
            <person name="Barry K."/>
            <person name="Bills G."/>
            <person name="Bluhm B."/>
            <person name="Cannon C."/>
            <person name="Castanera R."/>
            <person name="Culley D."/>
            <person name="Daum C."/>
            <person name="Ezra D."/>
            <person name="Gonzalez J."/>
            <person name="Henrissat B."/>
            <person name="Kuo A."/>
            <person name="Liang C."/>
            <person name="Lipzen A."/>
            <person name="Lutzoni F."/>
            <person name="Magnuson J."/>
            <person name="Mondo S."/>
            <person name="Nolan M."/>
            <person name="Ohm R."/>
            <person name="Pangilinan J."/>
            <person name="Park H.-J."/>
            <person name="Ramirez L."/>
            <person name="Alfaro M."/>
            <person name="Sun H."/>
            <person name="Tritt A."/>
            <person name="Yoshinaga Y."/>
            <person name="Zwiers L.-H."/>
            <person name="Turgeon B."/>
            <person name="Goodwin S."/>
            <person name="Spatafora J."/>
            <person name="Crous P."/>
            <person name="Grigoriev I."/>
        </authorList>
    </citation>
    <scope>NUCLEOTIDE SEQUENCE</scope>
    <source>
        <strain evidence="2">CBS 121410</strain>
    </source>
</reference>
<evidence type="ECO:0000313" key="2">
    <source>
        <dbReference type="EMBL" id="KAF2083531.1"/>
    </source>
</evidence>
<name>A0A9P4HNI1_9PEZI</name>
<feature type="compositionally biased region" description="Low complexity" evidence="1">
    <location>
        <begin position="423"/>
        <end position="447"/>
    </location>
</feature>